<comment type="caution">
    <text evidence="9">The sequence shown here is derived from an EMBL/GenBank/DDBJ whole genome shotgun (WGS) entry which is preliminary data.</text>
</comment>
<name>A0ABX0XYJ5_9ACTN</name>
<evidence type="ECO:0000313" key="10">
    <source>
        <dbReference type="Proteomes" id="UP000722989"/>
    </source>
</evidence>
<feature type="domain" description="Phospholipid/glycerol acyltransferase" evidence="8">
    <location>
        <begin position="91"/>
        <end position="203"/>
    </location>
</feature>
<evidence type="ECO:0000256" key="3">
    <source>
        <dbReference type="ARBA" id="ARBA00022679"/>
    </source>
</evidence>
<dbReference type="SUPFAM" id="SSF69593">
    <property type="entry name" value="Glycerol-3-phosphate (1)-acyltransferase"/>
    <property type="match status" value="1"/>
</dbReference>
<evidence type="ECO:0000256" key="7">
    <source>
        <dbReference type="SAM" id="Phobius"/>
    </source>
</evidence>
<evidence type="ECO:0000259" key="8">
    <source>
        <dbReference type="SMART" id="SM00563"/>
    </source>
</evidence>
<keyword evidence="7" id="KW-0812">Transmembrane</keyword>
<evidence type="ECO:0000256" key="1">
    <source>
        <dbReference type="ARBA" id="ARBA00005189"/>
    </source>
</evidence>
<feature type="transmembrane region" description="Helical" evidence="7">
    <location>
        <begin position="60"/>
        <end position="78"/>
    </location>
</feature>
<comment type="pathway">
    <text evidence="1">Lipid metabolism.</text>
</comment>
<keyword evidence="4" id="KW-0443">Lipid metabolism</keyword>
<accession>A0ABX0XYJ5</accession>
<keyword evidence="10" id="KW-1185">Reference proteome</keyword>
<dbReference type="CDD" id="cd07989">
    <property type="entry name" value="LPLAT_AGPAT-like"/>
    <property type="match status" value="1"/>
</dbReference>
<keyword evidence="7" id="KW-1133">Transmembrane helix</keyword>
<dbReference type="RefSeq" id="WP_167925793.1">
    <property type="nucleotide sequence ID" value="NZ_JAATVY010000008.1"/>
</dbReference>
<dbReference type="PANTHER" id="PTHR10434">
    <property type="entry name" value="1-ACYL-SN-GLYCEROL-3-PHOSPHATE ACYLTRANSFERASE"/>
    <property type="match status" value="1"/>
</dbReference>
<evidence type="ECO:0000313" key="9">
    <source>
        <dbReference type="EMBL" id="NJC70901.1"/>
    </source>
</evidence>
<sequence length="288" mass="30037">MNWDSLWQPRSSCDAQCLPEPGSVPRAGAVRVAARLVAATAVIACAVVTVPLVLPLSRTARGNVLRLLAGAVLAALGVRHTLRGRVPRRGALIVANHVSWLDVLVLLAHTPARLLAKREVRSWPVIGPLAAATGTVFVDRRRPRALPGTVAAVADALRAGDVVAVFPEGTTWCGRTGGHFRPAVFQAAVDAGAPVVPVALRFTLAAGSDTTVAAFLGEDTLLASLRRVVAVRGLHVVVQAHPALHPIPGASRRALARVAQSVVHGPIRGSWTRGGPMAPPTVQDLRAA</sequence>
<dbReference type="PANTHER" id="PTHR10434:SF64">
    <property type="entry name" value="1-ACYL-SN-GLYCEROL-3-PHOSPHATE ACYLTRANSFERASE-RELATED"/>
    <property type="match status" value="1"/>
</dbReference>
<gene>
    <name evidence="9" type="ORF">HC031_14420</name>
</gene>
<evidence type="ECO:0000256" key="5">
    <source>
        <dbReference type="ARBA" id="ARBA00023315"/>
    </source>
</evidence>
<evidence type="ECO:0000256" key="2">
    <source>
        <dbReference type="ARBA" id="ARBA00022516"/>
    </source>
</evidence>
<dbReference type="InterPro" id="IPR002123">
    <property type="entry name" value="Plipid/glycerol_acylTrfase"/>
</dbReference>
<evidence type="ECO:0000256" key="4">
    <source>
        <dbReference type="ARBA" id="ARBA00023098"/>
    </source>
</evidence>
<keyword evidence="5 9" id="KW-0012">Acyltransferase</keyword>
<keyword evidence="3" id="KW-0808">Transferase</keyword>
<dbReference type="EMBL" id="JAATVY010000008">
    <property type="protein sequence ID" value="NJC70901.1"/>
    <property type="molecule type" value="Genomic_DNA"/>
</dbReference>
<feature type="region of interest" description="Disordered" evidence="6">
    <location>
        <begin position="269"/>
        <end position="288"/>
    </location>
</feature>
<dbReference type="Proteomes" id="UP000722989">
    <property type="component" value="Unassembled WGS sequence"/>
</dbReference>
<feature type="transmembrane region" description="Helical" evidence="7">
    <location>
        <begin position="32"/>
        <end position="54"/>
    </location>
</feature>
<proteinExistence type="predicted"/>
<dbReference type="SMART" id="SM00563">
    <property type="entry name" value="PlsC"/>
    <property type="match status" value="1"/>
</dbReference>
<evidence type="ECO:0000256" key="6">
    <source>
        <dbReference type="SAM" id="MobiDB-lite"/>
    </source>
</evidence>
<reference evidence="9 10" key="1">
    <citation type="submission" date="2020-03" db="EMBL/GenBank/DDBJ databases">
        <title>WGS of the type strain of Planosporangium spp.</title>
        <authorList>
            <person name="Thawai C."/>
        </authorList>
    </citation>
    <scope>NUCLEOTIDE SEQUENCE [LARGE SCALE GENOMIC DNA]</scope>
    <source>
        <strain evidence="9 10">TBRC 5610</strain>
    </source>
</reference>
<dbReference type="Pfam" id="PF01553">
    <property type="entry name" value="Acyltransferase"/>
    <property type="match status" value="1"/>
</dbReference>
<organism evidence="9 10">
    <name type="scientific">Planosporangium thailandense</name>
    <dbReference type="NCBI Taxonomy" id="765197"/>
    <lineage>
        <taxon>Bacteria</taxon>
        <taxon>Bacillati</taxon>
        <taxon>Actinomycetota</taxon>
        <taxon>Actinomycetes</taxon>
        <taxon>Micromonosporales</taxon>
        <taxon>Micromonosporaceae</taxon>
        <taxon>Planosporangium</taxon>
    </lineage>
</organism>
<dbReference type="GO" id="GO:0016746">
    <property type="term" value="F:acyltransferase activity"/>
    <property type="evidence" value="ECO:0007669"/>
    <property type="project" value="UniProtKB-KW"/>
</dbReference>
<protein>
    <submittedName>
        <fullName evidence="9">1-acyl-sn-glycerol-3-phosphate acyltransferase</fullName>
    </submittedName>
</protein>
<keyword evidence="2" id="KW-0444">Lipid biosynthesis</keyword>
<keyword evidence="7" id="KW-0472">Membrane</keyword>